<feature type="chain" id="PRO_5046822328" description="PEGA domain-containing protein" evidence="1">
    <location>
        <begin position="30"/>
        <end position="338"/>
    </location>
</feature>
<organism evidence="2 3">
    <name type="scientific">Polyangium mundeleinium</name>
    <dbReference type="NCBI Taxonomy" id="2995306"/>
    <lineage>
        <taxon>Bacteria</taxon>
        <taxon>Pseudomonadati</taxon>
        <taxon>Myxococcota</taxon>
        <taxon>Polyangia</taxon>
        <taxon>Polyangiales</taxon>
        <taxon>Polyangiaceae</taxon>
        <taxon>Polyangium</taxon>
    </lineage>
</organism>
<evidence type="ECO:0008006" key="4">
    <source>
        <dbReference type="Google" id="ProtNLM"/>
    </source>
</evidence>
<evidence type="ECO:0000256" key="1">
    <source>
        <dbReference type="SAM" id="SignalP"/>
    </source>
</evidence>
<name>A0ABT5EH68_9BACT</name>
<gene>
    <name evidence="2" type="ORF">POL67_05030</name>
</gene>
<keyword evidence="1" id="KW-0732">Signal</keyword>
<dbReference type="EMBL" id="JAQNDO010000001">
    <property type="protein sequence ID" value="MDC0740699.1"/>
    <property type="molecule type" value="Genomic_DNA"/>
</dbReference>
<dbReference type="Proteomes" id="UP001221411">
    <property type="component" value="Unassembled WGS sequence"/>
</dbReference>
<feature type="signal peptide" evidence="1">
    <location>
        <begin position="1"/>
        <end position="29"/>
    </location>
</feature>
<sequence>MAATTPMTIRIRRTFLLAAALLLTTQAHAQPSAASRQTARTLLLEGRELLESGDARAALAKFRAAHEIMGVPTTGLDVAKALEALGQLIEARAMAYEVTQMPLPPNAPAAFTNAQAAGEQAVEALDSRIPSLMLRIEGAPREAVRVTVDGETIPAAALTMALARNPGSHEIVMTAPGYRTVRRSVVLKDGVLAAVEVPIVLERDIDITTKVDATTKTEAGRSKALIYAGVGVAGALAAVGVGTRIASWVVYGKANAIDPTVCGQKDRLPQCSADFNKYERTRVALNFTSLFTLLGAGVVGGATAAYGLTAGKTPAKGPTTGFVTFGPGRAEVVVMGVW</sequence>
<protein>
    <recommendedName>
        <fullName evidence="4">PEGA domain-containing protein</fullName>
    </recommendedName>
</protein>
<keyword evidence="3" id="KW-1185">Reference proteome</keyword>
<accession>A0ABT5EH68</accession>
<dbReference type="RefSeq" id="WP_271915899.1">
    <property type="nucleotide sequence ID" value="NZ_JAQNDO010000001.1"/>
</dbReference>
<comment type="caution">
    <text evidence="2">The sequence shown here is derived from an EMBL/GenBank/DDBJ whole genome shotgun (WGS) entry which is preliminary data.</text>
</comment>
<evidence type="ECO:0000313" key="3">
    <source>
        <dbReference type="Proteomes" id="UP001221411"/>
    </source>
</evidence>
<reference evidence="2 3" key="1">
    <citation type="submission" date="2022-11" db="EMBL/GenBank/DDBJ databases">
        <title>Minimal conservation of predation-associated metabolite biosynthetic gene clusters underscores biosynthetic potential of Myxococcota including descriptions for ten novel species: Archangium lansinium sp. nov., Myxococcus landrumus sp. nov., Nannocystis bai.</title>
        <authorList>
            <person name="Ahearne A."/>
            <person name="Stevens C."/>
            <person name="Dowd S."/>
        </authorList>
    </citation>
    <scope>NUCLEOTIDE SEQUENCE [LARGE SCALE GENOMIC DNA]</scope>
    <source>
        <strain evidence="2 3">RJM3</strain>
    </source>
</reference>
<evidence type="ECO:0000313" key="2">
    <source>
        <dbReference type="EMBL" id="MDC0740699.1"/>
    </source>
</evidence>
<proteinExistence type="predicted"/>